<dbReference type="Pfam" id="PF12874">
    <property type="entry name" value="zf-met"/>
    <property type="match status" value="1"/>
</dbReference>
<feature type="compositionally biased region" description="Low complexity" evidence="7">
    <location>
        <begin position="136"/>
        <end position="148"/>
    </location>
</feature>
<dbReference type="PANTHER" id="PTHR13278">
    <property type="entry name" value="ZINC FINGER PROTEIN 830"/>
    <property type="match status" value="1"/>
</dbReference>
<keyword evidence="3" id="KW-0479">Metal-binding</keyword>
<evidence type="ECO:0000259" key="9">
    <source>
        <dbReference type="Pfam" id="PF23406"/>
    </source>
</evidence>
<dbReference type="AlphaFoldDB" id="A0A452ZEX6"/>
<comment type="subcellular location">
    <subcellularLocation>
        <location evidence="1">Nucleus speckle</location>
    </subcellularLocation>
</comment>
<protein>
    <recommendedName>
        <fullName evidence="12">Coiled-coil domain-containing protein 16</fullName>
    </recommendedName>
</protein>
<keyword evidence="2" id="KW-0217">Developmental protein</keyword>
<dbReference type="GO" id="GO:0003676">
    <property type="term" value="F:nucleic acid binding"/>
    <property type="evidence" value="ECO:0007669"/>
    <property type="project" value="InterPro"/>
</dbReference>
<dbReference type="EnsemblPlants" id="AET1Gv20739100.1">
    <property type="protein sequence ID" value="AET1Gv20739100.1"/>
    <property type="gene ID" value="AET1Gv20739100"/>
</dbReference>
<dbReference type="GO" id="GO:0033260">
    <property type="term" value="P:nuclear DNA replication"/>
    <property type="evidence" value="ECO:0007669"/>
    <property type="project" value="TreeGrafter"/>
</dbReference>
<reference evidence="10" key="3">
    <citation type="journal article" date="2017" name="Nature">
        <title>Genome sequence of the progenitor of the wheat D genome Aegilops tauschii.</title>
        <authorList>
            <person name="Luo M.C."/>
            <person name="Gu Y.Q."/>
            <person name="Puiu D."/>
            <person name="Wang H."/>
            <person name="Twardziok S.O."/>
            <person name="Deal K.R."/>
            <person name="Huo N."/>
            <person name="Zhu T."/>
            <person name="Wang L."/>
            <person name="Wang Y."/>
            <person name="McGuire P.E."/>
            <person name="Liu S."/>
            <person name="Long H."/>
            <person name="Ramasamy R.K."/>
            <person name="Rodriguez J.C."/>
            <person name="Van S.L."/>
            <person name="Yuan L."/>
            <person name="Wang Z."/>
            <person name="Xia Z."/>
            <person name="Xiao L."/>
            <person name="Anderson O.D."/>
            <person name="Ouyang S."/>
            <person name="Liang Y."/>
            <person name="Zimin A.V."/>
            <person name="Pertea G."/>
            <person name="Qi P."/>
            <person name="Bennetzen J.L."/>
            <person name="Dai X."/>
            <person name="Dawson M.W."/>
            <person name="Muller H.G."/>
            <person name="Kugler K."/>
            <person name="Rivarola-Duarte L."/>
            <person name="Spannagl M."/>
            <person name="Mayer K.F.X."/>
            <person name="Lu F.H."/>
            <person name="Bevan M.W."/>
            <person name="Leroy P."/>
            <person name="Li P."/>
            <person name="You F.M."/>
            <person name="Sun Q."/>
            <person name="Liu Z."/>
            <person name="Lyons E."/>
            <person name="Wicker T."/>
            <person name="Salzberg S.L."/>
            <person name="Devos K.M."/>
            <person name="Dvorak J."/>
        </authorList>
    </citation>
    <scope>NUCLEOTIDE SEQUENCE [LARGE SCALE GENOMIC DNA]</scope>
    <source>
        <strain evidence="10">cv. AL8/78</strain>
    </source>
</reference>
<evidence type="ECO:0008006" key="12">
    <source>
        <dbReference type="Google" id="ProtNLM"/>
    </source>
</evidence>
<evidence type="ECO:0000256" key="7">
    <source>
        <dbReference type="SAM" id="MobiDB-lite"/>
    </source>
</evidence>
<keyword evidence="6" id="KW-0539">Nucleus</keyword>
<feature type="compositionally biased region" description="Polar residues" evidence="7">
    <location>
        <begin position="283"/>
        <end position="303"/>
    </location>
</feature>
<feature type="domain" description="ZNF380 coiled-coil" evidence="9">
    <location>
        <begin position="310"/>
        <end position="388"/>
    </location>
</feature>
<feature type="domain" description="C2H2-type" evidence="8">
    <location>
        <begin position="108"/>
        <end position="131"/>
    </location>
</feature>
<dbReference type="Pfam" id="PF23406">
    <property type="entry name" value="ZNF380_CC"/>
    <property type="match status" value="1"/>
</dbReference>
<evidence type="ECO:0000256" key="1">
    <source>
        <dbReference type="ARBA" id="ARBA00004324"/>
    </source>
</evidence>
<sequence length="437" mass="48340">LYPFVRLKFGPSGPFAIGADAALPRRLPPLLGPRRRPPSRKLKKVLEGREARRSRHSLGVWIPGPTSPAARMDQRKALFRAKLREAKEKQEKRIDPSLVRYNEYDQPICRVCNVTLKSEALWPAHQVSRKHHEAKAVAAAKVTPAAAPRGNNVSHERPAEPQKAKSSPMPANFFDNQGTKRQSDGTGSEGRPVRHQVANAQPATKEASADKPSVRMDQAPNKGSKGSTDVKGILPGNFFDYTEEDEDEVPTPAPAPKEPNRTSGNTTNPNPVQVKGVPDGFFDSSNTQPSETSASSQAANNLETAQVKALPEGFFDNKDADLRARGIQPPKVDINDAYKEFEKEIQEDLQEVDDRLEEEEIDAAAEREEYLTLEQEEYRQRVDMLKKQLTESKAARTAKANSKPVGMDTDSSASDSSSDDEDDGTDFAVDWRAQHMK</sequence>
<reference evidence="10" key="5">
    <citation type="journal article" date="2021" name="G3 (Bethesda)">
        <title>Aegilops tauschii genome assembly Aet v5.0 features greater sequence contiguity and improved annotation.</title>
        <authorList>
            <person name="Wang L."/>
            <person name="Zhu T."/>
            <person name="Rodriguez J.C."/>
            <person name="Deal K.R."/>
            <person name="Dubcovsky J."/>
            <person name="McGuire P.E."/>
            <person name="Lux T."/>
            <person name="Spannagl M."/>
            <person name="Mayer K.F.X."/>
            <person name="Baldrich P."/>
            <person name="Meyers B.C."/>
            <person name="Huo N."/>
            <person name="Gu Y.Q."/>
            <person name="Zhou H."/>
            <person name="Devos K.M."/>
            <person name="Bennetzen J.L."/>
            <person name="Unver T."/>
            <person name="Budak H."/>
            <person name="Gulick P.J."/>
            <person name="Galiba G."/>
            <person name="Kalapos B."/>
            <person name="Nelson D.R."/>
            <person name="Li P."/>
            <person name="You F.M."/>
            <person name="Luo M.C."/>
            <person name="Dvorak J."/>
        </authorList>
    </citation>
    <scope>NUCLEOTIDE SEQUENCE [LARGE SCALE GENOMIC DNA]</scope>
    <source>
        <strain evidence="10">cv. AL8/78</strain>
    </source>
</reference>
<evidence type="ECO:0000256" key="4">
    <source>
        <dbReference type="ARBA" id="ARBA00022771"/>
    </source>
</evidence>
<dbReference type="GO" id="GO:0033314">
    <property type="term" value="P:mitotic DNA replication checkpoint signaling"/>
    <property type="evidence" value="ECO:0007669"/>
    <property type="project" value="TreeGrafter"/>
</dbReference>
<evidence type="ECO:0000256" key="2">
    <source>
        <dbReference type="ARBA" id="ARBA00022473"/>
    </source>
</evidence>
<reference evidence="11" key="1">
    <citation type="journal article" date="2014" name="Science">
        <title>Ancient hybridizations among the ancestral genomes of bread wheat.</title>
        <authorList>
            <consortium name="International Wheat Genome Sequencing Consortium,"/>
            <person name="Marcussen T."/>
            <person name="Sandve S.R."/>
            <person name="Heier L."/>
            <person name="Spannagl M."/>
            <person name="Pfeifer M."/>
            <person name="Jakobsen K.S."/>
            <person name="Wulff B.B."/>
            <person name="Steuernagel B."/>
            <person name="Mayer K.F."/>
            <person name="Olsen O.A."/>
        </authorList>
    </citation>
    <scope>NUCLEOTIDE SEQUENCE [LARGE SCALE GENOMIC DNA]</scope>
    <source>
        <strain evidence="11">cv. AL8/78</strain>
    </source>
</reference>
<feature type="compositionally biased region" description="Polar residues" evidence="7">
    <location>
        <begin position="174"/>
        <end position="186"/>
    </location>
</feature>
<reference evidence="11" key="2">
    <citation type="journal article" date="2017" name="Nat. Plants">
        <title>The Aegilops tauschii genome reveals multiple impacts of transposons.</title>
        <authorList>
            <person name="Zhao G."/>
            <person name="Zou C."/>
            <person name="Li K."/>
            <person name="Wang K."/>
            <person name="Li T."/>
            <person name="Gao L."/>
            <person name="Zhang X."/>
            <person name="Wang H."/>
            <person name="Yang Z."/>
            <person name="Liu X."/>
            <person name="Jiang W."/>
            <person name="Mao L."/>
            <person name="Kong X."/>
            <person name="Jiao Y."/>
            <person name="Jia J."/>
        </authorList>
    </citation>
    <scope>NUCLEOTIDE SEQUENCE [LARGE SCALE GENOMIC DNA]</scope>
    <source>
        <strain evidence="11">cv. AL8/78</strain>
    </source>
</reference>
<organism evidence="10 11">
    <name type="scientific">Aegilops tauschii subsp. strangulata</name>
    <name type="common">Goatgrass</name>
    <dbReference type="NCBI Taxonomy" id="200361"/>
    <lineage>
        <taxon>Eukaryota</taxon>
        <taxon>Viridiplantae</taxon>
        <taxon>Streptophyta</taxon>
        <taxon>Embryophyta</taxon>
        <taxon>Tracheophyta</taxon>
        <taxon>Spermatophyta</taxon>
        <taxon>Magnoliopsida</taxon>
        <taxon>Liliopsida</taxon>
        <taxon>Poales</taxon>
        <taxon>Poaceae</taxon>
        <taxon>BOP clade</taxon>
        <taxon>Pooideae</taxon>
        <taxon>Triticodae</taxon>
        <taxon>Triticeae</taxon>
        <taxon>Triticinae</taxon>
        <taxon>Aegilops</taxon>
    </lineage>
</organism>
<dbReference type="STRING" id="200361.A0A452ZEX6"/>
<name>A0A452ZEX6_AEGTS</name>
<feature type="compositionally biased region" description="Basic and acidic residues" evidence="7">
    <location>
        <begin position="154"/>
        <end position="163"/>
    </location>
</feature>
<dbReference type="PANTHER" id="PTHR13278:SF0">
    <property type="entry name" value="ZINC FINGER PROTEIN 830"/>
    <property type="match status" value="1"/>
</dbReference>
<keyword evidence="5" id="KW-0862">Zinc</keyword>
<dbReference type="InterPro" id="IPR013087">
    <property type="entry name" value="Znf_C2H2_type"/>
</dbReference>
<feature type="region of interest" description="Disordered" evidence="7">
    <location>
        <begin position="391"/>
        <end position="437"/>
    </location>
</feature>
<feature type="region of interest" description="Disordered" evidence="7">
    <location>
        <begin position="133"/>
        <end position="303"/>
    </location>
</feature>
<dbReference type="Proteomes" id="UP000015105">
    <property type="component" value="Chromosome 1D"/>
</dbReference>
<dbReference type="GO" id="GO:0044773">
    <property type="term" value="P:mitotic DNA damage checkpoint signaling"/>
    <property type="evidence" value="ECO:0007669"/>
    <property type="project" value="TreeGrafter"/>
</dbReference>
<evidence type="ECO:0000256" key="3">
    <source>
        <dbReference type="ARBA" id="ARBA00022723"/>
    </source>
</evidence>
<feature type="compositionally biased region" description="Polar residues" evidence="7">
    <location>
        <begin position="261"/>
        <end position="271"/>
    </location>
</feature>
<accession>A0A452ZEX6</accession>
<dbReference type="Gramene" id="AET1Gv20739100.1">
    <property type="protein sequence ID" value="AET1Gv20739100.1"/>
    <property type="gene ID" value="AET1Gv20739100"/>
</dbReference>
<evidence type="ECO:0000259" key="8">
    <source>
        <dbReference type="Pfam" id="PF12874"/>
    </source>
</evidence>
<evidence type="ECO:0000256" key="6">
    <source>
        <dbReference type="ARBA" id="ARBA00023242"/>
    </source>
</evidence>
<dbReference type="InterPro" id="IPR059039">
    <property type="entry name" value="ZNF380_CC"/>
</dbReference>
<evidence type="ECO:0000256" key="5">
    <source>
        <dbReference type="ARBA" id="ARBA00022833"/>
    </source>
</evidence>
<proteinExistence type="predicted"/>
<dbReference type="GO" id="GO:0005681">
    <property type="term" value="C:spliceosomal complex"/>
    <property type="evidence" value="ECO:0007669"/>
    <property type="project" value="InterPro"/>
</dbReference>
<evidence type="ECO:0000313" key="11">
    <source>
        <dbReference type="Proteomes" id="UP000015105"/>
    </source>
</evidence>
<keyword evidence="11" id="KW-1185">Reference proteome</keyword>
<evidence type="ECO:0000313" key="10">
    <source>
        <dbReference type="EnsemblPlants" id="AET1Gv20739100.1"/>
    </source>
</evidence>
<reference evidence="10" key="4">
    <citation type="submission" date="2019-03" db="UniProtKB">
        <authorList>
            <consortium name="EnsemblPlants"/>
        </authorList>
    </citation>
    <scope>IDENTIFICATION</scope>
</reference>
<dbReference type="GO" id="GO:0008270">
    <property type="term" value="F:zinc ion binding"/>
    <property type="evidence" value="ECO:0007669"/>
    <property type="project" value="UniProtKB-KW"/>
</dbReference>
<keyword evidence="4" id="KW-0863">Zinc-finger</keyword>
<dbReference type="InterPro" id="IPR040050">
    <property type="entry name" value="ZNF830-like"/>
</dbReference>